<evidence type="ECO:0000313" key="3">
    <source>
        <dbReference type="EMBL" id="KAH9316547.1"/>
    </source>
</evidence>
<feature type="domain" description="ABC1 atypical kinase-like" evidence="2">
    <location>
        <begin position="138"/>
        <end position="385"/>
    </location>
</feature>
<dbReference type="OMA" id="DHGLYQX"/>
<evidence type="ECO:0000259" key="2">
    <source>
        <dbReference type="Pfam" id="PF03109"/>
    </source>
</evidence>
<dbReference type="CDD" id="cd13969">
    <property type="entry name" value="ADCK1-like"/>
    <property type="match status" value="1"/>
</dbReference>
<evidence type="ECO:0000256" key="1">
    <source>
        <dbReference type="ARBA" id="ARBA00009670"/>
    </source>
</evidence>
<feature type="non-terminal residue" evidence="3">
    <location>
        <position position="1"/>
    </location>
</feature>
<dbReference type="EMBL" id="JAHRHJ020000005">
    <property type="protein sequence ID" value="KAH9316547.1"/>
    <property type="molecule type" value="Genomic_DNA"/>
</dbReference>
<name>A0AA38G5W5_TAXCH</name>
<dbReference type="InterPro" id="IPR051130">
    <property type="entry name" value="Mito_struct-func_regulator"/>
</dbReference>
<protein>
    <recommendedName>
        <fullName evidence="2">ABC1 atypical kinase-like domain-containing protein</fullName>
    </recommendedName>
</protein>
<organism evidence="3 4">
    <name type="scientific">Taxus chinensis</name>
    <name type="common">Chinese yew</name>
    <name type="synonym">Taxus wallichiana var. chinensis</name>
    <dbReference type="NCBI Taxonomy" id="29808"/>
    <lineage>
        <taxon>Eukaryota</taxon>
        <taxon>Viridiplantae</taxon>
        <taxon>Streptophyta</taxon>
        <taxon>Embryophyta</taxon>
        <taxon>Tracheophyta</taxon>
        <taxon>Spermatophyta</taxon>
        <taxon>Pinopsida</taxon>
        <taxon>Pinidae</taxon>
        <taxon>Conifers II</taxon>
        <taxon>Cupressales</taxon>
        <taxon>Taxaceae</taxon>
        <taxon>Taxus</taxon>
    </lineage>
</organism>
<comment type="caution">
    <text evidence="3">The sequence shown here is derived from an EMBL/GenBank/DDBJ whole genome shotgun (WGS) entry which is preliminary data.</text>
</comment>
<dbReference type="AlphaFoldDB" id="A0AA38G5W5"/>
<dbReference type="InterPro" id="IPR011009">
    <property type="entry name" value="Kinase-like_dom_sf"/>
</dbReference>
<proteinExistence type="inferred from homology"/>
<dbReference type="PANTHER" id="PTHR43173">
    <property type="entry name" value="ABC1 FAMILY PROTEIN"/>
    <property type="match status" value="1"/>
</dbReference>
<comment type="similarity">
    <text evidence="1">Belongs to the protein kinase superfamily. ADCK protein kinase family.</text>
</comment>
<gene>
    <name evidence="3" type="ORF">KI387_025174</name>
</gene>
<sequence>MAAYGKLARYSTVGAGAAAITLAFSQISYSLDFLGNSNVGHFLHSPLEASLTACQGVVRSSRAVYTFTVNSLDYKYSLRGYDYKSEEYYQVRSQVHLRAAKRILKLCESNKGFYLKAGQFVASMQHVPKEYTSTLSTLQDQAVPCHIEAIKQVFIDNFGKDISDIYMTFDEQPIAAASIAQVHHATLVDGQEVAVKVQYPGLQQKLRVDITTMTFLSHAITWIFPEYQFEWIVPEFENTLSKELDFVQEAANAERTARNFRENSTVKVPHIFWDFTRTQVLTMEFIHGCKIDNLECLLKAGLNPSKVAQALVEVFAEMIFVHGYVHGDPHPGNILVLPHSSKKQSFDIVLLDHGIYRELDERFRMDFCHLWKALILLDPHEVKQMGERIGAGKYYQYLPVIFTGRTIG</sequence>
<reference evidence="3 4" key="1">
    <citation type="journal article" date="2021" name="Nat. Plants">
        <title>The Taxus genome provides insights into paclitaxel biosynthesis.</title>
        <authorList>
            <person name="Xiong X."/>
            <person name="Gou J."/>
            <person name="Liao Q."/>
            <person name="Li Y."/>
            <person name="Zhou Q."/>
            <person name="Bi G."/>
            <person name="Li C."/>
            <person name="Du R."/>
            <person name="Wang X."/>
            <person name="Sun T."/>
            <person name="Guo L."/>
            <person name="Liang H."/>
            <person name="Lu P."/>
            <person name="Wu Y."/>
            <person name="Zhang Z."/>
            <person name="Ro D.K."/>
            <person name="Shang Y."/>
            <person name="Huang S."/>
            <person name="Yan J."/>
        </authorList>
    </citation>
    <scope>NUCLEOTIDE SEQUENCE [LARGE SCALE GENOMIC DNA]</scope>
    <source>
        <strain evidence="3">Ta-2019</strain>
    </source>
</reference>
<dbReference type="Proteomes" id="UP000824469">
    <property type="component" value="Unassembled WGS sequence"/>
</dbReference>
<keyword evidence="4" id="KW-1185">Reference proteome</keyword>
<dbReference type="InterPro" id="IPR004147">
    <property type="entry name" value="ABC1_dom"/>
</dbReference>
<evidence type="ECO:0000313" key="4">
    <source>
        <dbReference type="Proteomes" id="UP000824469"/>
    </source>
</evidence>
<dbReference type="Gene3D" id="1.10.510.10">
    <property type="entry name" value="Transferase(Phosphotransferase) domain 1"/>
    <property type="match status" value="1"/>
</dbReference>
<dbReference type="Pfam" id="PF03109">
    <property type="entry name" value="ABC1"/>
    <property type="match status" value="1"/>
</dbReference>
<dbReference type="SUPFAM" id="SSF56112">
    <property type="entry name" value="Protein kinase-like (PK-like)"/>
    <property type="match status" value="1"/>
</dbReference>
<accession>A0AA38G5W5</accession>
<dbReference type="InterPro" id="IPR045307">
    <property type="entry name" value="ADCK1_dom"/>
</dbReference>
<dbReference type="PANTHER" id="PTHR43173:SF28">
    <property type="entry name" value="AARF DOMAIN CONTAINING KINASE 5"/>
    <property type="match status" value="1"/>
</dbReference>